<evidence type="ECO:0000313" key="6">
    <source>
        <dbReference type="Proteomes" id="UP000008363"/>
    </source>
</evidence>
<evidence type="ECO:0000256" key="1">
    <source>
        <dbReference type="ARBA" id="ARBA00004370"/>
    </source>
</evidence>
<feature type="compositionally biased region" description="Low complexity" evidence="3">
    <location>
        <begin position="66"/>
        <end position="102"/>
    </location>
</feature>
<name>K6WTL2_9ACTN</name>
<dbReference type="EMBL" id="BAHC01000073">
    <property type="protein sequence ID" value="GAB89879.1"/>
    <property type="molecule type" value="Genomic_DNA"/>
</dbReference>
<comment type="subcellular location">
    <subcellularLocation>
        <location evidence="1">Membrane</location>
    </subcellularLocation>
</comment>
<dbReference type="Proteomes" id="UP000008363">
    <property type="component" value="Unassembled WGS sequence"/>
</dbReference>
<organism evidence="5 6">
    <name type="scientific">Gordonia rhizosphera NBRC 16068</name>
    <dbReference type="NCBI Taxonomy" id="1108045"/>
    <lineage>
        <taxon>Bacteria</taxon>
        <taxon>Bacillati</taxon>
        <taxon>Actinomycetota</taxon>
        <taxon>Actinomycetes</taxon>
        <taxon>Mycobacteriales</taxon>
        <taxon>Gordoniaceae</taxon>
        <taxon>Gordonia</taxon>
    </lineage>
</organism>
<accession>K6WTL2</accession>
<dbReference type="AlphaFoldDB" id="K6WTL2"/>
<proteinExistence type="predicted"/>
<reference evidence="5 6" key="1">
    <citation type="submission" date="2012-08" db="EMBL/GenBank/DDBJ databases">
        <title>Whole genome shotgun sequence of Gordonia rhizosphera NBRC 16068.</title>
        <authorList>
            <person name="Takarada H."/>
            <person name="Isaki S."/>
            <person name="Hosoyama A."/>
            <person name="Tsuchikane K."/>
            <person name="Katsumata H."/>
            <person name="Baba S."/>
            <person name="Ohji S."/>
            <person name="Yamazaki S."/>
            <person name="Fujita N."/>
        </authorList>
    </citation>
    <scope>NUCLEOTIDE SEQUENCE [LARGE SCALE GENOMIC DNA]</scope>
    <source>
        <strain evidence="5 6">NBRC 16068</strain>
    </source>
</reference>
<keyword evidence="6" id="KW-1185">Reference proteome</keyword>
<feature type="region of interest" description="Disordered" evidence="3">
    <location>
        <begin position="1"/>
        <end position="103"/>
    </location>
</feature>
<dbReference type="eggNOG" id="ENOG5033R2R">
    <property type="taxonomic scope" value="Bacteria"/>
</dbReference>
<comment type="caution">
    <text evidence="5">The sequence shown here is derived from an EMBL/GenBank/DDBJ whole genome shotgun (WGS) entry which is preliminary data.</text>
</comment>
<evidence type="ECO:0000256" key="3">
    <source>
        <dbReference type="SAM" id="MobiDB-lite"/>
    </source>
</evidence>
<sequence length="298" mass="31278">MTEQDQKTDTPDTDTQDTDTTDTDTTDTDTDTTDTDTTDTDTPDSAPRPRTKAARRARTSADAVSEPEPATTESTTAESTTAESTTAESTTAESTTAESKTAGRQISVTISARGLMNVAAGTVAVALVVGVALLGWGYLQQRERLAAFDDSKAASEQFAIKLVSTMNSDNVGNMKELLGPLSTGEFRKHLEQEQADGSKAVQDLNVKATPSVKSVSVETFDADTAKTSVLMEVTGTSTLAPDGGKELMLIWLNLRKEDGRWLVEKLDGAQAGIGTPQGEQNQSQGQSAPAAPSTPGGP</sequence>
<keyword evidence="4" id="KW-0812">Transmembrane</keyword>
<evidence type="ECO:0000313" key="5">
    <source>
        <dbReference type="EMBL" id="GAB89879.1"/>
    </source>
</evidence>
<dbReference type="PANTHER" id="PTHR37042:SF4">
    <property type="entry name" value="OUTER MEMBRANE PROTEIN RV1973"/>
    <property type="match status" value="1"/>
</dbReference>
<keyword evidence="4" id="KW-1133">Transmembrane helix</keyword>
<dbReference type="GO" id="GO:0016020">
    <property type="term" value="C:membrane"/>
    <property type="evidence" value="ECO:0007669"/>
    <property type="project" value="UniProtKB-SubCell"/>
</dbReference>
<gene>
    <name evidence="5" type="ORF">GORHZ_073_00220</name>
</gene>
<keyword evidence="2 4" id="KW-0472">Membrane</keyword>
<evidence type="ECO:0000256" key="4">
    <source>
        <dbReference type="SAM" id="Phobius"/>
    </source>
</evidence>
<dbReference type="PANTHER" id="PTHR37042">
    <property type="entry name" value="OUTER MEMBRANE PROTEIN RV1973"/>
    <property type="match status" value="1"/>
</dbReference>
<feature type="compositionally biased region" description="Basic and acidic residues" evidence="3">
    <location>
        <begin position="1"/>
        <end position="10"/>
    </location>
</feature>
<feature type="compositionally biased region" description="Basic residues" evidence="3">
    <location>
        <begin position="49"/>
        <end position="58"/>
    </location>
</feature>
<feature type="compositionally biased region" description="Low complexity" evidence="3">
    <location>
        <begin position="282"/>
        <end position="298"/>
    </location>
</feature>
<feature type="compositionally biased region" description="Acidic residues" evidence="3">
    <location>
        <begin position="11"/>
        <end position="42"/>
    </location>
</feature>
<feature type="region of interest" description="Disordered" evidence="3">
    <location>
        <begin position="270"/>
        <end position="298"/>
    </location>
</feature>
<protein>
    <recommendedName>
        <fullName evidence="7">Mce-associated membrane protein</fullName>
    </recommendedName>
</protein>
<dbReference type="STRING" id="1108045.GORHZ_073_00220"/>
<feature type="transmembrane region" description="Helical" evidence="4">
    <location>
        <begin position="114"/>
        <end position="139"/>
    </location>
</feature>
<evidence type="ECO:0000256" key="2">
    <source>
        <dbReference type="ARBA" id="ARBA00023136"/>
    </source>
</evidence>
<evidence type="ECO:0008006" key="7">
    <source>
        <dbReference type="Google" id="ProtNLM"/>
    </source>
</evidence>